<dbReference type="Proteomes" id="UP000095727">
    <property type="component" value="Unassembled WGS sequence"/>
</dbReference>
<evidence type="ECO:0000313" key="4">
    <source>
        <dbReference type="Proteomes" id="UP000095727"/>
    </source>
</evidence>
<keyword evidence="1" id="KW-0812">Transmembrane</keyword>
<evidence type="ECO:0000256" key="1">
    <source>
        <dbReference type="SAM" id="Phobius"/>
    </source>
</evidence>
<keyword evidence="1" id="KW-1133">Transmembrane helix</keyword>
<feature type="transmembrane region" description="Helical" evidence="1">
    <location>
        <begin position="48"/>
        <end position="66"/>
    </location>
</feature>
<name>A0A173USU4_9FIRM</name>
<feature type="transmembrane region" description="Helical" evidence="1">
    <location>
        <begin position="20"/>
        <end position="42"/>
    </location>
</feature>
<dbReference type="AlphaFoldDB" id="A0A173USU4"/>
<keyword evidence="1" id="KW-0472">Membrane</keyword>
<gene>
    <name evidence="3" type="ORF">ERS852574_03209</name>
</gene>
<reference evidence="3 4" key="1">
    <citation type="submission" date="2015-09" db="EMBL/GenBank/DDBJ databases">
        <authorList>
            <consortium name="Pathogen Informatics"/>
        </authorList>
    </citation>
    <scope>NUCLEOTIDE SEQUENCE [LARGE SCALE GENOMIC DNA]</scope>
    <source>
        <strain evidence="3 4">2789STDY5834962</strain>
    </source>
</reference>
<sequence length="170" mass="19091">MNIKFEVKMTKKAMFDFMLYTSYTSLSGIIGVIFGGVTLVLGIRQCMFGSYSTAATFFLFAAIFLIGNPLHLKARAAEQVMRSPMFQKPISYELNEEGIRISQDEQSVLNEWGDFRKVVSTGQSVIIYVTKVRALIFPRESMGEQYAAAVQMISTHMPAKKVNIRHVSAN</sequence>
<dbReference type="EMBL" id="CYXR01000043">
    <property type="protein sequence ID" value="CUN18122.1"/>
    <property type="molecule type" value="Genomic_DNA"/>
</dbReference>
<accession>A0A173USU4</accession>
<evidence type="ECO:0000313" key="3">
    <source>
        <dbReference type="EMBL" id="CUN18122.1"/>
    </source>
</evidence>
<evidence type="ECO:0000259" key="2">
    <source>
        <dbReference type="Pfam" id="PF14317"/>
    </source>
</evidence>
<dbReference type="Pfam" id="PF14317">
    <property type="entry name" value="YcxB"/>
    <property type="match status" value="1"/>
</dbReference>
<dbReference type="RefSeq" id="WP_055158643.1">
    <property type="nucleotide sequence ID" value="NZ_CYXR01000043.1"/>
</dbReference>
<dbReference type="InterPro" id="IPR025588">
    <property type="entry name" value="YcxB-like_C"/>
</dbReference>
<feature type="domain" description="YcxB-like C-terminal" evidence="2">
    <location>
        <begin position="94"/>
        <end position="148"/>
    </location>
</feature>
<protein>
    <recommendedName>
        <fullName evidence="2">YcxB-like C-terminal domain-containing protein</fullName>
    </recommendedName>
</protein>
<organism evidence="3 4">
    <name type="scientific">Coprococcus comes</name>
    <dbReference type="NCBI Taxonomy" id="410072"/>
    <lineage>
        <taxon>Bacteria</taxon>
        <taxon>Bacillati</taxon>
        <taxon>Bacillota</taxon>
        <taxon>Clostridia</taxon>
        <taxon>Lachnospirales</taxon>
        <taxon>Lachnospiraceae</taxon>
        <taxon>Coprococcus</taxon>
    </lineage>
</organism>
<proteinExistence type="predicted"/>